<dbReference type="SUPFAM" id="SSF51735">
    <property type="entry name" value="NAD(P)-binding Rossmann-fold domains"/>
    <property type="match status" value="1"/>
</dbReference>
<dbReference type="InterPro" id="IPR036291">
    <property type="entry name" value="NAD(P)-bd_dom_sf"/>
</dbReference>
<accession>A0A1H2Q0A8</accession>
<protein>
    <submittedName>
        <fullName evidence="1">Glucose 1-dehydrogenase</fullName>
    </submittedName>
</protein>
<dbReference type="Gene3D" id="3.40.50.720">
    <property type="entry name" value="NAD(P)-binding Rossmann-like Domain"/>
    <property type="match status" value="1"/>
</dbReference>
<evidence type="ECO:0000313" key="1">
    <source>
        <dbReference type="EMBL" id="SDW00552.1"/>
    </source>
</evidence>
<evidence type="ECO:0000313" key="2">
    <source>
        <dbReference type="Proteomes" id="UP000183454"/>
    </source>
</evidence>
<proteinExistence type="predicted"/>
<sequence>MVLNGLEDDQEPRKSLEQLRDSGRGGRIINNSSVHEELPLPNFTGYCARQGRAEDADALTCGHRAGAAGHHGQQRRSGAIETPISSALMNHPEKIAALLGDIPAQHLGQPGDVGGAVAFWHRMTPAT</sequence>
<gene>
    <name evidence="1" type="ORF">SAMN05421882_1001164</name>
</gene>
<reference evidence="1 2" key="1">
    <citation type="submission" date="2016-10" db="EMBL/GenBank/DDBJ databases">
        <authorList>
            <person name="de Groot N.N."/>
        </authorList>
    </citation>
    <scope>NUCLEOTIDE SEQUENCE [LARGE SCALE GENOMIC DNA]</scope>
    <source>
        <strain evidence="1 2">Nm110</strain>
    </source>
</reference>
<dbReference type="EMBL" id="FNNH01000001">
    <property type="protein sequence ID" value="SDW00552.1"/>
    <property type="molecule type" value="Genomic_DNA"/>
</dbReference>
<name>A0A1H2Q0A8_9PROT</name>
<dbReference type="AlphaFoldDB" id="A0A1H2Q0A8"/>
<organism evidence="1 2">
    <name type="scientific">Nitrosomonas communis</name>
    <dbReference type="NCBI Taxonomy" id="44574"/>
    <lineage>
        <taxon>Bacteria</taxon>
        <taxon>Pseudomonadati</taxon>
        <taxon>Pseudomonadota</taxon>
        <taxon>Betaproteobacteria</taxon>
        <taxon>Nitrosomonadales</taxon>
        <taxon>Nitrosomonadaceae</taxon>
        <taxon>Nitrosomonas</taxon>
    </lineage>
</organism>
<dbReference type="Proteomes" id="UP000183454">
    <property type="component" value="Unassembled WGS sequence"/>
</dbReference>